<dbReference type="PANTHER" id="PTHR37937:SF1">
    <property type="entry name" value="CONJUGATIVE TRANSFER: DNA TRANSPORT"/>
    <property type="match status" value="1"/>
</dbReference>
<sequence>EEWAVGGLLGAGVGLAIASPLVLLAGPLPGFLPSSMAGESLWAYALHALTLSVALACAVCGAWFAGQQDDEEHVRGTRFYKNPQQAVAALQSLETPRMSDAQAAGAKPGIRIGGLEWSRSRETAHALVLGMPDAGKTAGALRPMVDQALARRDRVILHDPKSDFVSTHFDPVTTVLLGPWDARSVIWDAGRDFDDDALIDEFAAATCGSADAGQNAYFHNGAAAILAGLIKTFAAGGGWTWEQLAEALRVEPLARIRLAATGDERVQDVMPSVFCAPPGKPPQLGTGERGIVSTLGTAIRELKKMAAVAAARPDAQRFGLRAWLKGEAHQEIRLVILNNNALYKSSARALFGGMLAVLASSINADRDEQSADDEGVWVIVDEGKQLGPGGLEQVQEIAEMGRSKGVRVVLALQDASQLEAAVGRDKASPFTSMQSTRIYLRASPESADRIAQTIGAREVRRTQNTASGGALQGKTQNLPEPVPVLMSSDLTGLKTSKGRLGVDIQMLVAIEDVIGLLVQNSGPRPLRTHEPFERCPVWRGVAKAAAPEPQLAAAIPEPGDRAPQPDPDIDSPFIDEPASTPAPDESPFGEQDHEPDPAEDFDWTKE</sequence>
<dbReference type="SUPFAM" id="SSF52540">
    <property type="entry name" value="P-loop containing nucleoside triphosphate hydrolases"/>
    <property type="match status" value="1"/>
</dbReference>
<evidence type="ECO:0000256" key="2">
    <source>
        <dbReference type="ARBA" id="ARBA00022475"/>
    </source>
</evidence>
<keyword evidence="5 7" id="KW-0472">Membrane</keyword>
<reference evidence="9" key="2">
    <citation type="journal article" date="2014" name="ISME J.">
        <title>Microbial stratification in low pH oxic and suboxic macroscopic growths along an acid mine drainage.</title>
        <authorList>
            <person name="Mendez-Garcia C."/>
            <person name="Mesa V."/>
            <person name="Sprenger R.R."/>
            <person name="Richter M."/>
            <person name="Diez M.S."/>
            <person name="Solano J."/>
            <person name="Bargiela R."/>
            <person name="Golyshina O.V."/>
            <person name="Manteca A."/>
            <person name="Ramos J.L."/>
            <person name="Gallego J.R."/>
            <person name="Llorente I."/>
            <person name="Martins Dos Santos V.A."/>
            <person name="Jensen O.N."/>
            <person name="Pelaez A.I."/>
            <person name="Sanchez J."/>
            <person name="Ferrer M."/>
        </authorList>
    </citation>
    <scope>NUCLEOTIDE SEQUENCE</scope>
</reference>
<dbReference type="InterPro" id="IPR051539">
    <property type="entry name" value="T4SS-coupling_protein"/>
</dbReference>
<comment type="subcellular location">
    <subcellularLocation>
        <location evidence="1">Cell membrane</location>
        <topology evidence="1">Multi-pass membrane protein</topology>
    </subcellularLocation>
</comment>
<evidence type="ECO:0000256" key="1">
    <source>
        <dbReference type="ARBA" id="ARBA00004651"/>
    </source>
</evidence>
<keyword evidence="2" id="KW-1003">Cell membrane</keyword>
<dbReference type="AlphaFoldDB" id="T0YI73"/>
<dbReference type="Pfam" id="PF10412">
    <property type="entry name" value="TrwB_AAD_bind"/>
    <property type="match status" value="1"/>
</dbReference>
<evidence type="ECO:0000259" key="8">
    <source>
        <dbReference type="Pfam" id="PF10412"/>
    </source>
</evidence>
<evidence type="ECO:0000256" key="4">
    <source>
        <dbReference type="ARBA" id="ARBA00022989"/>
    </source>
</evidence>
<keyword evidence="4 7" id="KW-1133">Transmembrane helix</keyword>
<accession>T0YI73</accession>
<evidence type="ECO:0000256" key="5">
    <source>
        <dbReference type="ARBA" id="ARBA00023136"/>
    </source>
</evidence>
<dbReference type="InterPro" id="IPR019476">
    <property type="entry name" value="T4SS_TraD_DNA-bd"/>
</dbReference>
<evidence type="ECO:0000256" key="7">
    <source>
        <dbReference type="SAM" id="Phobius"/>
    </source>
</evidence>
<feature type="compositionally biased region" description="Polar residues" evidence="6">
    <location>
        <begin position="462"/>
        <end position="478"/>
    </location>
</feature>
<feature type="domain" description="Type IV secretion system coupling protein TraD DNA-binding" evidence="8">
    <location>
        <begin position="111"/>
        <end position="495"/>
    </location>
</feature>
<gene>
    <name evidence="9" type="ORF">B1A_19250</name>
</gene>
<feature type="region of interest" description="Disordered" evidence="6">
    <location>
        <begin position="551"/>
        <end position="606"/>
    </location>
</feature>
<feature type="non-terminal residue" evidence="9">
    <location>
        <position position="1"/>
    </location>
</feature>
<protein>
    <submittedName>
        <fullName evidence="9">Conjugal transfer protein (TraD)</fullName>
    </submittedName>
</protein>
<feature type="region of interest" description="Disordered" evidence="6">
    <location>
        <begin position="461"/>
        <end position="482"/>
    </location>
</feature>
<name>T0YI73_9ZZZZ</name>
<organism evidence="9">
    <name type="scientific">mine drainage metagenome</name>
    <dbReference type="NCBI Taxonomy" id="410659"/>
    <lineage>
        <taxon>unclassified sequences</taxon>
        <taxon>metagenomes</taxon>
        <taxon>ecological metagenomes</taxon>
    </lineage>
</organism>
<dbReference type="CDD" id="cd01127">
    <property type="entry name" value="TrwB_TraG_TraD_VirD4"/>
    <property type="match status" value="1"/>
</dbReference>
<dbReference type="InterPro" id="IPR027417">
    <property type="entry name" value="P-loop_NTPase"/>
</dbReference>
<proteinExistence type="predicted"/>
<feature type="transmembrane region" description="Helical" evidence="7">
    <location>
        <begin position="41"/>
        <end position="65"/>
    </location>
</feature>
<feature type="transmembrane region" description="Helical" evidence="7">
    <location>
        <begin position="6"/>
        <end position="29"/>
    </location>
</feature>
<dbReference type="GO" id="GO:0005886">
    <property type="term" value="C:plasma membrane"/>
    <property type="evidence" value="ECO:0007669"/>
    <property type="project" value="UniProtKB-SubCell"/>
</dbReference>
<evidence type="ECO:0000256" key="3">
    <source>
        <dbReference type="ARBA" id="ARBA00022692"/>
    </source>
</evidence>
<comment type="caution">
    <text evidence="9">The sequence shown here is derived from an EMBL/GenBank/DDBJ whole genome shotgun (WGS) entry which is preliminary data.</text>
</comment>
<keyword evidence="3 7" id="KW-0812">Transmembrane</keyword>
<reference evidence="9" key="1">
    <citation type="submission" date="2013-08" db="EMBL/GenBank/DDBJ databases">
        <authorList>
            <person name="Mendez C."/>
            <person name="Richter M."/>
            <person name="Ferrer M."/>
            <person name="Sanchez J."/>
        </authorList>
    </citation>
    <scope>NUCLEOTIDE SEQUENCE</scope>
</reference>
<evidence type="ECO:0000313" key="9">
    <source>
        <dbReference type="EMBL" id="EQD32813.1"/>
    </source>
</evidence>
<dbReference type="Gene3D" id="3.40.50.300">
    <property type="entry name" value="P-loop containing nucleotide triphosphate hydrolases"/>
    <property type="match status" value="2"/>
</dbReference>
<evidence type="ECO:0000256" key="6">
    <source>
        <dbReference type="SAM" id="MobiDB-lite"/>
    </source>
</evidence>
<dbReference type="PANTHER" id="PTHR37937">
    <property type="entry name" value="CONJUGATIVE TRANSFER: DNA TRANSPORT"/>
    <property type="match status" value="1"/>
</dbReference>
<feature type="compositionally biased region" description="Basic and acidic residues" evidence="6">
    <location>
        <begin position="590"/>
        <end position="606"/>
    </location>
</feature>
<dbReference type="EMBL" id="AUZX01014201">
    <property type="protein sequence ID" value="EQD32813.1"/>
    <property type="molecule type" value="Genomic_DNA"/>
</dbReference>